<evidence type="ECO:0000313" key="5">
    <source>
        <dbReference type="Proteomes" id="UP000278031"/>
    </source>
</evidence>
<dbReference type="Proteomes" id="UP000278031">
    <property type="component" value="Unassembled WGS sequence"/>
</dbReference>
<dbReference type="EMBL" id="QMWP01000089">
    <property type="protein sequence ID" value="RLG70021.1"/>
    <property type="molecule type" value="Genomic_DNA"/>
</dbReference>
<dbReference type="GO" id="GO:0002144">
    <property type="term" value="C:cytosolic tRNA wobble base thiouridylase complex"/>
    <property type="evidence" value="ECO:0007669"/>
    <property type="project" value="TreeGrafter"/>
</dbReference>
<keyword evidence="1" id="KW-0808">Transferase</keyword>
<keyword evidence="2" id="KW-0067">ATP-binding</keyword>
<dbReference type="GO" id="GO:0002143">
    <property type="term" value="P:tRNA wobble position uridine thiolation"/>
    <property type="evidence" value="ECO:0007669"/>
    <property type="project" value="TreeGrafter"/>
</dbReference>
<dbReference type="PIRSF" id="PIRSF004976">
    <property type="entry name" value="ATPase_YdaO"/>
    <property type="match status" value="1"/>
</dbReference>
<feature type="binding site" evidence="2">
    <location>
        <position position="56"/>
    </location>
    <ligand>
        <name>ATP</name>
        <dbReference type="ChEBI" id="CHEBI:30616"/>
    </ligand>
</feature>
<dbReference type="PANTHER" id="PTHR11807:SF12">
    <property type="entry name" value="CYTOPLASMIC TRNA 2-THIOLATION PROTEIN 1"/>
    <property type="match status" value="1"/>
</dbReference>
<dbReference type="InterPro" id="IPR014729">
    <property type="entry name" value="Rossmann-like_a/b/a_fold"/>
</dbReference>
<dbReference type="GO" id="GO:0016740">
    <property type="term" value="F:transferase activity"/>
    <property type="evidence" value="ECO:0007669"/>
    <property type="project" value="UniProtKB-KW"/>
</dbReference>
<feature type="binding site" evidence="2">
    <location>
        <position position="36"/>
    </location>
    <ligand>
        <name>ATP</name>
        <dbReference type="ChEBI" id="CHEBI:30616"/>
    </ligand>
</feature>
<evidence type="ECO:0000259" key="3">
    <source>
        <dbReference type="Pfam" id="PF01171"/>
    </source>
</evidence>
<name>A0A497JJB3_9ARCH</name>
<protein>
    <recommendedName>
        <fullName evidence="3">tRNA(Ile)-lysidine/2-thiocytidine synthase N-terminal domain-containing protein</fullName>
    </recommendedName>
</protein>
<dbReference type="Pfam" id="PF01171">
    <property type="entry name" value="ATP_bind_3"/>
    <property type="match status" value="1"/>
</dbReference>
<evidence type="ECO:0000256" key="1">
    <source>
        <dbReference type="ARBA" id="ARBA00022679"/>
    </source>
</evidence>
<sequence>MGFAEKFEEKVRETIKQYKLLQKEEKVAVAISGGKDSATALYLLKKFGYAAEALFIDLRIENYSEENLKIAKDLCEKLGVKLNVVKLDNGIKIKDCRMCGILKKWVMNKYARKLKAQKLVTGHNLDDEIETFLMNIFQGNFELNAALGPKPGLALDKKFVQRVKPLYFCTNEEIERYAIEKNIAFNKKSCPLSKNAFRKVVRKFIRQMALQNKNFKHDLANKILEMKSLFKAPEEKEVMYCKICGEPSRNEVCKRCKILKSAAAPTF</sequence>
<comment type="caution">
    <text evidence="4">The sequence shown here is derived from an EMBL/GenBank/DDBJ whole genome shotgun (WGS) entry which is preliminary data.</text>
</comment>
<evidence type="ECO:0000313" key="4">
    <source>
        <dbReference type="EMBL" id="RLG70021.1"/>
    </source>
</evidence>
<feature type="binding site" evidence="2">
    <location>
        <position position="127"/>
    </location>
    <ligand>
        <name>ATP</name>
        <dbReference type="ChEBI" id="CHEBI:30616"/>
    </ligand>
</feature>
<feature type="binding site" evidence="2">
    <location>
        <position position="122"/>
    </location>
    <ligand>
        <name>ATP</name>
        <dbReference type="ChEBI" id="CHEBI:30616"/>
    </ligand>
</feature>
<dbReference type="SUPFAM" id="SSF52402">
    <property type="entry name" value="Adenine nucleotide alpha hydrolases-like"/>
    <property type="match status" value="1"/>
</dbReference>
<accession>A0A497JJB3</accession>
<feature type="domain" description="tRNA(Ile)-lysidine/2-thiocytidine synthase N-terminal" evidence="3">
    <location>
        <begin position="26"/>
        <end position="203"/>
    </location>
</feature>
<organism evidence="4 5">
    <name type="scientific">Candidatus Iainarchaeum sp</name>
    <dbReference type="NCBI Taxonomy" id="3101447"/>
    <lineage>
        <taxon>Archaea</taxon>
        <taxon>Candidatus Iainarchaeota</taxon>
        <taxon>Candidatus Iainarchaeia</taxon>
        <taxon>Candidatus Iainarchaeales</taxon>
        <taxon>Candidatus Iainarchaeaceae</taxon>
        <taxon>Candidatus Iainarchaeum</taxon>
    </lineage>
</organism>
<reference evidence="4 5" key="1">
    <citation type="submission" date="2018-06" db="EMBL/GenBank/DDBJ databases">
        <title>Extensive metabolic versatility and redundancy in microbially diverse, dynamic hydrothermal sediments.</title>
        <authorList>
            <person name="Dombrowski N."/>
            <person name="Teske A."/>
            <person name="Baker B.J."/>
        </authorList>
    </citation>
    <scope>NUCLEOTIDE SEQUENCE [LARGE SCALE GENOMIC DNA]</scope>
    <source>
        <strain evidence="4">B51_G17</strain>
    </source>
</reference>
<dbReference type="GO" id="GO:0005524">
    <property type="term" value="F:ATP binding"/>
    <property type="evidence" value="ECO:0007669"/>
    <property type="project" value="UniProtKB-KW"/>
</dbReference>
<feature type="binding site" evidence="2">
    <location>
        <begin position="30"/>
        <end position="32"/>
    </location>
    <ligand>
        <name>ATP</name>
        <dbReference type="ChEBI" id="CHEBI:30616"/>
    </ligand>
</feature>
<gene>
    <name evidence="4" type="ORF">DRO04_02490</name>
</gene>
<dbReference type="GO" id="GO:0000049">
    <property type="term" value="F:tRNA binding"/>
    <property type="evidence" value="ECO:0007669"/>
    <property type="project" value="TreeGrafter"/>
</dbReference>
<dbReference type="InterPro" id="IPR011063">
    <property type="entry name" value="TilS/TtcA_N"/>
</dbReference>
<dbReference type="Gene3D" id="3.40.50.620">
    <property type="entry name" value="HUPs"/>
    <property type="match status" value="1"/>
</dbReference>
<dbReference type="PANTHER" id="PTHR11807">
    <property type="entry name" value="ATPASES OF THE PP SUPERFAMILY-RELATED"/>
    <property type="match status" value="1"/>
</dbReference>
<dbReference type="AlphaFoldDB" id="A0A497JJB3"/>
<proteinExistence type="predicted"/>
<dbReference type="InterPro" id="IPR035107">
    <property type="entry name" value="tRNA_thiolation_TtcA_Ctu1"/>
</dbReference>
<keyword evidence="2" id="KW-0547">Nucleotide-binding</keyword>
<evidence type="ECO:0000256" key="2">
    <source>
        <dbReference type="PIRSR" id="PIRSR004976-51"/>
    </source>
</evidence>